<keyword evidence="9" id="KW-1185">Reference proteome</keyword>
<protein>
    <recommendedName>
        <fullName evidence="2 5">Basal-body rod modification protein FlgD</fullName>
    </recommendedName>
</protein>
<dbReference type="InterPro" id="IPR025963">
    <property type="entry name" value="FLgD_Tudor"/>
</dbReference>
<evidence type="ECO:0000256" key="2">
    <source>
        <dbReference type="ARBA" id="ARBA00016013"/>
    </source>
</evidence>
<comment type="similarity">
    <text evidence="1 5">Belongs to the FlgD family.</text>
</comment>
<dbReference type="RefSeq" id="WP_071071536.1">
    <property type="nucleotide sequence ID" value="NZ_CP017755.1"/>
</dbReference>
<reference evidence="8 9" key="1">
    <citation type="submission" date="2016-10" db="EMBL/GenBank/DDBJ databases">
        <title>Complete genome sequences of three Cupriavidus strains isolated from various Malaysian environments.</title>
        <authorList>
            <person name="Abdullah A.A.-A."/>
            <person name="Shafie N.A.H."/>
            <person name="Lau N.S."/>
        </authorList>
    </citation>
    <scope>NUCLEOTIDE SEQUENCE [LARGE SCALE GENOMIC DNA]</scope>
    <source>
        <strain evidence="8 9">USMAA1020</strain>
    </source>
</reference>
<keyword evidence="3 5" id="KW-1005">Bacterial flagellum biogenesis</keyword>
<name>A0ABN4TPH0_9BURK</name>
<evidence type="ECO:0000259" key="6">
    <source>
        <dbReference type="Pfam" id="PF13860"/>
    </source>
</evidence>
<dbReference type="Pfam" id="PF13861">
    <property type="entry name" value="FLgD_tudor"/>
    <property type="match status" value="1"/>
</dbReference>
<dbReference type="Proteomes" id="UP000177515">
    <property type="component" value="Chromosome 2"/>
</dbReference>
<evidence type="ECO:0000256" key="1">
    <source>
        <dbReference type="ARBA" id="ARBA00010577"/>
    </source>
</evidence>
<dbReference type="InterPro" id="IPR005648">
    <property type="entry name" value="FlgD"/>
</dbReference>
<organism evidence="8 9">
    <name type="scientific">Cupriavidus malaysiensis</name>
    <dbReference type="NCBI Taxonomy" id="367825"/>
    <lineage>
        <taxon>Bacteria</taxon>
        <taxon>Pseudomonadati</taxon>
        <taxon>Pseudomonadota</taxon>
        <taxon>Betaproteobacteria</taxon>
        <taxon>Burkholderiales</taxon>
        <taxon>Burkholderiaceae</taxon>
        <taxon>Cupriavidus</taxon>
    </lineage>
</organism>
<evidence type="ECO:0000313" key="8">
    <source>
        <dbReference type="EMBL" id="AOZ08883.1"/>
    </source>
</evidence>
<keyword evidence="8" id="KW-0282">Flagellum</keyword>
<dbReference type="InterPro" id="IPR025965">
    <property type="entry name" value="FlgD/Vpr_Ig-like"/>
</dbReference>
<evidence type="ECO:0000256" key="3">
    <source>
        <dbReference type="ARBA" id="ARBA00022795"/>
    </source>
</evidence>
<sequence>MTTTSNVSGTGSSTTSSSVNQALSSSSASASDLQSQFLTMLVTQMNNQDPLNPMDNSQLTSQLAQISTVSSLQTMNTTLNQLLSQNSASQAMNSASLIGRSVEVPGSQISVAGGTPSKFGVDLPTAADTASVTIKDSGGNVVRTLTLSNKAAGVQDVSWDGKDNNGNTVADGQYTFSVSATAKGNSVSPVALNYATVQSITGDSSGVLVGLTNGQSANVNDIRRIS</sequence>
<gene>
    <name evidence="8" type="ORF">BKK80_23665</name>
</gene>
<evidence type="ECO:0000313" key="9">
    <source>
        <dbReference type="Proteomes" id="UP000177515"/>
    </source>
</evidence>
<feature type="domain" description="FlgD/Vpr Ig-like" evidence="6">
    <location>
        <begin position="106"/>
        <end position="183"/>
    </location>
</feature>
<keyword evidence="8" id="KW-0969">Cilium</keyword>
<evidence type="ECO:0000256" key="5">
    <source>
        <dbReference type="RuleBase" id="RU362076"/>
    </source>
</evidence>
<comment type="function">
    <text evidence="4 5">Required for flagellar hook formation. May act as a scaffolding protein.</text>
</comment>
<keyword evidence="8" id="KW-0966">Cell projection</keyword>
<dbReference type="Gene3D" id="2.60.40.4070">
    <property type="match status" value="1"/>
</dbReference>
<dbReference type="EMBL" id="CP017755">
    <property type="protein sequence ID" value="AOZ08883.1"/>
    <property type="molecule type" value="Genomic_DNA"/>
</dbReference>
<feature type="domain" description="FlgD Tudor-like" evidence="7">
    <location>
        <begin position="89"/>
        <end position="223"/>
    </location>
</feature>
<dbReference type="Pfam" id="PF03963">
    <property type="entry name" value="FlgD"/>
    <property type="match status" value="1"/>
</dbReference>
<evidence type="ECO:0000256" key="4">
    <source>
        <dbReference type="ARBA" id="ARBA00024746"/>
    </source>
</evidence>
<dbReference type="Pfam" id="PF13860">
    <property type="entry name" value="FlgD_ig"/>
    <property type="match status" value="1"/>
</dbReference>
<evidence type="ECO:0000259" key="7">
    <source>
        <dbReference type="Pfam" id="PF13861"/>
    </source>
</evidence>
<dbReference type="Gene3D" id="2.30.30.910">
    <property type="match status" value="1"/>
</dbReference>
<proteinExistence type="inferred from homology"/>
<accession>A0ABN4TPH0</accession>